<evidence type="ECO:0000259" key="2">
    <source>
        <dbReference type="Pfam" id="PF13087"/>
    </source>
</evidence>
<dbReference type="InterPro" id="IPR047187">
    <property type="entry name" value="SF1_C_Upf1"/>
</dbReference>
<feature type="domain" description="DNA2/NAM7 helicase helicase" evidence="1">
    <location>
        <begin position="104"/>
        <end position="206"/>
    </location>
</feature>
<dbReference type="InterPro" id="IPR027417">
    <property type="entry name" value="P-loop_NTPase"/>
</dbReference>
<protein>
    <submittedName>
        <fullName evidence="3">Uncharacterized protein</fullName>
    </submittedName>
</protein>
<dbReference type="GeneID" id="26907305"/>
<dbReference type="InterPro" id="IPR041679">
    <property type="entry name" value="DNA2/NAM7-like_C"/>
</dbReference>
<dbReference type="GO" id="GO:0004386">
    <property type="term" value="F:helicase activity"/>
    <property type="evidence" value="ECO:0007669"/>
    <property type="project" value="InterPro"/>
</dbReference>
<evidence type="ECO:0000259" key="1">
    <source>
        <dbReference type="Pfam" id="PF13086"/>
    </source>
</evidence>
<dbReference type="Pfam" id="PF13086">
    <property type="entry name" value="AAA_11"/>
    <property type="match status" value="2"/>
</dbReference>
<gene>
    <name evidence="3" type="ORF">ABB37_07019</name>
</gene>
<dbReference type="AlphaFoldDB" id="A0A0M9FWS1"/>
<dbReference type="RefSeq" id="XP_015656119.1">
    <property type="nucleotide sequence ID" value="XM_015805506.1"/>
</dbReference>
<dbReference type="Pfam" id="PF13087">
    <property type="entry name" value="AAA_12"/>
    <property type="match status" value="1"/>
</dbReference>
<accession>A0A0M9FWS1</accession>
<sequence>MSLQSFPRSTCGTGGGHILREEDFGYWGNADGTGCGDGDPQTRFAETLFDPRRSAESSAAYVRSVQHASPNAAPVLLQSRLNEWQLSAVRGVLLAAHPPLAAETDAVRAPSIVLIEGPPGTGKTQTIATSILNILYSSLRERKGVGRVLVCAPSNCAVDEVLLRLRKLLGDTDSNDLNELSRATIQGWELLRIGLRDKVDRAVLQLRPCVFLDDRVCADMEKRGIPREEQSQNWELRKEIEGELVEEAAVVFTTLGSLHRVKKINPWVTFDAVIVDEASQCTEPAVLQALQVAGEHSAVVLVGDSKQLQPTILSRDASRCGLRRSLLVRMLACGHKSFLLRTQYRMHPDICAFPNAYFYDSKLETHSSVHLRARGSDNEGTGLLSDDVASAAATAHDPANLAIAQRLGQSPRFIVRDITQGKMQVGGGRSLCNVKEAVAVVQCMRQLRIFLRLTVWDMAPQLGIITFYNAQKVLILSLLTREERQSGLQVSTVDSFQGKEKRIILLSCVRTVTNSGAAAGFLAHWNRLNVALTRAQDLCVCFCQCSWIKRLRSGTDTATVAGAACETYTLTTIDSTKEEVVRQLDAHDLDSGALFSMLAHAEEHDVVRVHPMQWSPCHLP</sequence>
<evidence type="ECO:0000313" key="4">
    <source>
        <dbReference type="Proteomes" id="UP000037923"/>
    </source>
</evidence>
<feature type="domain" description="DNA2/NAM7 helicase helicase" evidence="1">
    <location>
        <begin position="228"/>
        <end position="315"/>
    </location>
</feature>
<dbReference type="CDD" id="cd18808">
    <property type="entry name" value="SF1_C_Upf1"/>
    <property type="match status" value="1"/>
</dbReference>
<dbReference type="PANTHER" id="PTHR10887">
    <property type="entry name" value="DNA2/NAM7 HELICASE FAMILY"/>
    <property type="match status" value="1"/>
</dbReference>
<feature type="domain" description="DNA2/NAM7 helicase-like C-terminal" evidence="2">
    <location>
        <begin position="322"/>
        <end position="544"/>
    </location>
</feature>
<dbReference type="Proteomes" id="UP000037923">
    <property type="component" value="Unassembled WGS sequence"/>
</dbReference>
<name>A0A0M9FWS1_LEPPY</name>
<reference evidence="3 4" key="1">
    <citation type="submission" date="2015-07" db="EMBL/GenBank/DDBJ databases">
        <title>High-quality genome of monoxenous trypanosomatid Leptomonas pyrrhocoris.</title>
        <authorList>
            <person name="Flegontov P."/>
            <person name="Butenko A."/>
            <person name="Firsov S."/>
            <person name="Vlcek C."/>
            <person name="Logacheva M.D."/>
            <person name="Field M."/>
            <person name="Filatov D."/>
            <person name="Flegontova O."/>
            <person name="Gerasimov E."/>
            <person name="Jackson A.P."/>
            <person name="Kelly S."/>
            <person name="Opperdoes F."/>
            <person name="O'Reilly A."/>
            <person name="Votypka J."/>
            <person name="Yurchenko V."/>
            <person name="Lukes J."/>
        </authorList>
    </citation>
    <scope>NUCLEOTIDE SEQUENCE [LARGE SCALE GENOMIC DNA]</scope>
    <source>
        <strain evidence="3">H10</strain>
    </source>
</reference>
<dbReference type="InterPro" id="IPR041677">
    <property type="entry name" value="DNA2/NAM7_AAA_11"/>
</dbReference>
<organism evidence="3 4">
    <name type="scientific">Leptomonas pyrrhocoris</name>
    <name type="common">Firebug parasite</name>
    <dbReference type="NCBI Taxonomy" id="157538"/>
    <lineage>
        <taxon>Eukaryota</taxon>
        <taxon>Discoba</taxon>
        <taxon>Euglenozoa</taxon>
        <taxon>Kinetoplastea</taxon>
        <taxon>Metakinetoplastina</taxon>
        <taxon>Trypanosomatida</taxon>
        <taxon>Trypanosomatidae</taxon>
        <taxon>Leishmaniinae</taxon>
        <taxon>Leptomonas</taxon>
    </lineage>
</organism>
<dbReference type="PANTHER" id="PTHR10887:SF495">
    <property type="entry name" value="HELICASE SENATAXIN ISOFORM X1-RELATED"/>
    <property type="match status" value="1"/>
</dbReference>
<comment type="caution">
    <text evidence="3">The sequence shown here is derived from an EMBL/GenBank/DDBJ whole genome shotgun (WGS) entry which is preliminary data.</text>
</comment>
<dbReference type="EMBL" id="LGTL01000016">
    <property type="protein sequence ID" value="KPA77680.1"/>
    <property type="molecule type" value="Genomic_DNA"/>
</dbReference>
<dbReference type="VEuPathDB" id="TriTrypDB:LpyrH10_16_2010"/>
<dbReference type="InterPro" id="IPR045055">
    <property type="entry name" value="DNA2/NAM7-like"/>
</dbReference>
<dbReference type="OMA" id="WALNDIR"/>
<evidence type="ECO:0000313" key="3">
    <source>
        <dbReference type="EMBL" id="KPA77680.1"/>
    </source>
</evidence>
<keyword evidence="4" id="KW-1185">Reference proteome</keyword>
<proteinExistence type="predicted"/>
<dbReference type="SUPFAM" id="SSF52540">
    <property type="entry name" value="P-loop containing nucleoside triphosphate hydrolases"/>
    <property type="match status" value="1"/>
</dbReference>
<dbReference type="Gene3D" id="3.40.50.300">
    <property type="entry name" value="P-loop containing nucleotide triphosphate hydrolases"/>
    <property type="match status" value="2"/>
</dbReference>
<dbReference type="OrthoDB" id="273495at2759"/>